<evidence type="ECO:0000256" key="3">
    <source>
        <dbReference type="ARBA" id="ARBA00008085"/>
    </source>
</evidence>
<dbReference type="Proteomes" id="UP000237061">
    <property type="component" value="Unassembled WGS sequence"/>
</dbReference>
<evidence type="ECO:0000256" key="2">
    <source>
        <dbReference type="ARBA" id="ARBA00005080"/>
    </source>
</evidence>
<dbReference type="SUPFAM" id="SSF55620">
    <property type="entry name" value="Tetrahydrobiopterin biosynthesis enzymes-like"/>
    <property type="match status" value="1"/>
</dbReference>
<dbReference type="PROSITE" id="PS00860">
    <property type="entry name" value="GTP_CYCLOHYDROL_1_2"/>
    <property type="match status" value="1"/>
</dbReference>
<comment type="subunit">
    <text evidence="6">Homopolymer.</text>
</comment>
<keyword evidence="6" id="KW-0862">Zinc</keyword>
<sequence>MDLPRIEAAVREILLAIGEDPERSGLIDTPKRVAKAYAEVFSGLHSDAAEILGTTFDIAHQEMVLVKDIPFYSTCEHHLVPFHGSAHVGYIPGDDGRVTGLSKLARLVDIYAKRPQVQERLTTQIADALVEHLKPRGAIVVIECEHMCMSMRGVRKPGAKTVTSAVRGSLHEPATRAEAMSLILGR</sequence>
<keyword evidence="5 6" id="KW-0378">Hydrolase</keyword>
<dbReference type="EMBL" id="PPXC01000005">
    <property type="protein sequence ID" value="POH74037.1"/>
    <property type="molecule type" value="Genomic_DNA"/>
</dbReference>
<evidence type="ECO:0000313" key="9">
    <source>
        <dbReference type="Proteomes" id="UP000237061"/>
    </source>
</evidence>
<keyword evidence="6" id="KW-0547">Nucleotide-binding</keyword>
<dbReference type="InterPro" id="IPR043133">
    <property type="entry name" value="GTP-CH-I_C/QueF"/>
</dbReference>
<feature type="binding site" evidence="6">
    <location>
        <position position="148"/>
    </location>
    <ligand>
        <name>Zn(2+)</name>
        <dbReference type="ChEBI" id="CHEBI:29105"/>
    </ligand>
</feature>
<evidence type="ECO:0000313" key="8">
    <source>
        <dbReference type="EMBL" id="POH74037.1"/>
    </source>
</evidence>
<keyword evidence="6" id="KW-0479">Metal-binding</keyword>
<comment type="caution">
    <text evidence="8">The sequence shown here is derived from an EMBL/GenBank/DDBJ whole genome shotgun (WGS) entry which is preliminary data.</text>
</comment>
<dbReference type="InterPro" id="IPR043134">
    <property type="entry name" value="GTP-CH-I_N"/>
</dbReference>
<dbReference type="GO" id="GO:0005737">
    <property type="term" value="C:cytoplasm"/>
    <property type="evidence" value="ECO:0007669"/>
    <property type="project" value="TreeGrafter"/>
</dbReference>
<comment type="pathway">
    <text evidence="2 6">Cofactor biosynthesis; 7,8-dihydroneopterin triphosphate biosynthesis; 7,8-dihydroneopterin triphosphate from GTP: step 1/1.</text>
</comment>
<name>A0A2S3ZYQ2_ARTGL</name>
<dbReference type="GO" id="GO:0005525">
    <property type="term" value="F:GTP binding"/>
    <property type="evidence" value="ECO:0007669"/>
    <property type="project" value="UniProtKB-KW"/>
</dbReference>
<gene>
    <name evidence="6 8" type="primary">folE</name>
    <name evidence="8" type="ORF">CVS27_08280</name>
</gene>
<dbReference type="Gene3D" id="1.10.286.10">
    <property type="match status" value="1"/>
</dbReference>
<dbReference type="InterPro" id="IPR020602">
    <property type="entry name" value="GTP_CycHdrlase_I_dom"/>
</dbReference>
<keyword evidence="9" id="KW-1185">Reference proteome</keyword>
<feature type="binding site" evidence="6">
    <location>
        <position position="78"/>
    </location>
    <ligand>
        <name>Zn(2+)</name>
        <dbReference type="ChEBI" id="CHEBI:29105"/>
    </ligand>
</feature>
<comment type="catalytic activity">
    <reaction evidence="1 6">
        <text>GTP + H2O = 7,8-dihydroneopterin 3'-triphosphate + formate + H(+)</text>
        <dbReference type="Rhea" id="RHEA:17473"/>
        <dbReference type="ChEBI" id="CHEBI:15377"/>
        <dbReference type="ChEBI" id="CHEBI:15378"/>
        <dbReference type="ChEBI" id="CHEBI:15740"/>
        <dbReference type="ChEBI" id="CHEBI:37565"/>
        <dbReference type="ChEBI" id="CHEBI:58462"/>
        <dbReference type="EC" id="3.5.4.16"/>
    </reaction>
</comment>
<evidence type="ECO:0000256" key="4">
    <source>
        <dbReference type="ARBA" id="ARBA00022563"/>
    </source>
</evidence>
<dbReference type="HAMAP" id="MF_00223">
    <property type="entry name" value="FolE"/>
    <property type="match status" value="1"/>
</dbReference>
<dbReference type="GO" id="GO:0008270">
    <property type="term" value="F:zinc ion binding"/>
    <property type="evidence" value="ECO:0007669"/>
    <property type="project" value="UniProtKB-UniRule"/>
</dbReference>
<protein>
    <recommendedName>
        <fullName evidence="6">GTP cyclohydrolase 1</fullName>
        <ecNumber evidence="6">3.5.4.16</ecNumber>
    </recommendedName>
    <alternativeName>
        <fullName evidence="6">GTP cyclohydrolase I</fullName>
        <shortName evidence="6">GTP-CH-I</shortName>
    </alternativeName>
</protein>
<dbReference type="FunFam" id="3.30.1130.10:FF:000001">
    <property type="entry name" value="GTP cyclohydrolase 1"/>
    <property type="match status" value="1"/>
</dbReference>
<evidence type="ECO:0000256" key="6">
    <source>
        <dbReference type="HAMAP-Rule" id="MF_00223"/>
    </source>
</evidence>
<dbReference type="GO" id="GO:0003934">
    <property type="term" value="F:GTP cyclohydrolase I activity"/>
    <property type="evidence" value="ECO:0007669"/>
    <property type="project" value="UniProtKB-UniRule"/>
</dbReference>
<dbReference type="PANTHER" id="PTHR11109">
    <property type="entry name" value="GTP CYCLOHYDROLASE I"/>
    <property type="match status" value="1"/>
</dbReference>
<dbReference type="PROSITE" id="PS00859">
    <property type="entry name" value="GTP_CYCLOHYDROL_1_1"/>
    <property type="match status" value="1"/>
</dbReference>
<accession>A0A2S3ZYQ2</accession>
<dbReference type="GO" id="GO:0006730">
    <property type="term" value="P:one-carbon metabolic process"/>
    <property type="evidence" value="ECO:0007669"/>
    <property type="project" value="UniProtKB-UniRule"/>
</dbReference>
<dbReference type="Gene3D" id="3.30.1130.10">
    <property type="match status" value="1"/>
</dbReference>
<dbReference type="NCBIfam" id="TIGR00063">
    <property type="entry name" value="folE"/>
    <property type="match status" value="1"/>
</dbReference>
<keyword evidence="6" id="KW-0342">GTP-binding</keyword>
<dbReference type="GO" id="GO:0006729">
    <property type="term" value="P:tetrahydrobiopterin biosynthetic process"/>
    <property type="evidence" value="ECO:0007669"/>
    <property type="project" value="TreeGrafter"/>
</dbReference>
<dbReference type="EC" id="3.5.4.16" evidence="6"/>
<dbReference type="FunFam" id="1.10.286.10:FF:000001">
    <property type="entry name" value="GTP cyclohydrolase 1"/>
    <property type="match status" value="1"/>
</dbReference>
<dbReference type="NCBIfam" id="NF006826">
    <property type="entry name" value="PRK09347.1-3"/>
    <property type="match status" value="1"/>
</dbReference>
<evidence type="ECO:0000259" key="7">
    <source>
        <dbReference type="Pfam" id="PF01227"/>
    </source>
</evidence>
<evidence type="ECO:0000256" key="5">
    <source>
        <dbReference type="ARBA" id="ARBA00022801"/>
    </source>
</evidence>
<dbReference type="NCBIfam" id="NF006825">
    <property type="entry name" value="PRK09347.1-2"/>
    <property type="match status" value="1"/>
</dbReference>
<dbReference type="Pfam" id="PF01227">
    <property type="entry name" value="GTP_cyclohydroI"/>
    <property type="match status" value="1"/>
</dbReference>
<proteinExistence type="inferred from homology"/>
<dbReference type="InterPro" id="IPR018234">
    <property type="entry name" value="GTP_CycHdrlase_I_CS"/>
</dbReference>
<organism evidence="8 9">
    <name type="scientific">Arthrobacter glacialis</name>
    <dbReference type="NCBI Taxonomy" id="1664"/>
    <lineage>
        <taxon>Bacteria</taxon>
        <taxon>Bacillati</taxon>
        <taxon>Actinomycetota</taxon>
        <taxon>Actinomycetes</taxon>
        <taxon>Micrococcales</taxon>
        <taxon>Micrococcaceae</taxon>
        <taxon>Arthrobacter</taxon>
    </lineage>
</organism>
<feature type="binding site" evidence="6">
    <location>
        <position position="75"/>
    </location>
    <ligand>
        <name>Zn(2+)</name>
        <dbReference type="ChEBI" id="CHEBI:29105"/>
    </ligand>
</feature>
<dbReference type="UniPathway" id="UPA00848">
    <property type="reaction ID" value="UER00151"/>
</dbReference>
<feature type="domain" description="GTP cyclohydrolase I" evidence="7">
    <location>
        <begin position="6"/>
        <end position="183"/>
    </location>
</feature>
<keyword evidence="4 6" id="KW-0554">One-carbon metabolism</keyword>
<comment type="similarity">
    <text evidence="3 6">Belongs to the GTP cyclohydrolase I family.</text>
</comment>
<dbReference type="GO" id="GO:0046654">
    <property type="term" value="P:tetrahydrofolate biosynthetic process"/>
    <property type="evidence" value="ECO:0007669"/>
    <property type="project" value="UniProtKB-UniRule"/>
</dbReference>
<dbReference type="PANTHER" id="PTHR11109:SF7">
    <property type="entry name" value="GTP CYCLOHYDROLASE 1"/>
    <property type="match status" value="1"/>
</dbReference>
<reference evidence="8 9" key="1">
    <citation type="submission" date="2018-01" db="EMBL/GenBank/DDBJ databases">
        <title>Arthrobacter sp. nov., from glaciers in China.</title>
        <authorList>
            <person name="Liu Q."/>
            <person name="Xin Y.-H."/>
        </authorList>
    </citation>
    <scope>NUCLEOTIDE SEQUENCE [LARGE SCALE GENOMIC DNA]</scope>
    <source>
        <strain evidence="8 9">HLT2-12-2</strain>
    </source>
</reference>
<evidence type="ECO:0000256" key="1">
    <source>
        <dbReference type="ARBA" id="ARBA00001052"/>
    </source>
</evidence>
<dbReference type="AlphaFoldDB" id="A0A2S3ZYQ2"/>
<dbReference type="InterPro" id="IPR001474">
    <property type="entry name" value="GTP_CycHdrlase_I"/>
</dbReference>